<dbReference type="InterPro" id="IPR038109">
    <property type="entry name" value="DNA_bind_recomb_sf"/>
</dbReference>
<dbReference type="Pfam" id="PF07508">
    <property type="entry name" value="Recombinase"/>
    <property type="match status" value="1"/>
</dbReference>
<dbReference type="Gene3D" id="3.40.50.1390">
    <property type="entry name" value="Resolvase, N-terminal catalytic domain"/>
    <property type="match status" value="1"/>
</dbReference>
<protein>
    <submittedName>
        <fullName evidence="3">Site-specific DNA recombinase</fullName>
    </submittedName>
</protein>
<dbReference type="RefSeq" id="WP_170848719.1">
    <property type="nucleotide sequence ID" value="NZ_FNZG01000003.1"/>
</dbReference>
<dbReference type="PROSITE" id="PS51737">
    <property type="entry name" value="RECOMBINASE_DNA_BIND"/>
    <property type="match status" value="1"/>
</dbReference>
<dbReference type="InterPro" id="IPR025827">
    <property type="entry name" value="Zn_ribbon_recom_dom"/>
</dbReference>
<feature type="domain" description="Recombinase" evidence="2">
    <location>
        <begin position="150"/>
        <end position="287"/>
    </location>
</feature>
<feature type="domain" description="Resolvase/invertase-type recombinase catalytic" evidence="1">
    <location>
        <begin position="4"/>
        <end position="152"/>
    </location>
</feature>
<dbReference type="AlphaFoldDB" id="A0A1I1JTK8"/>
<evidence type="ECO:0000313" key="4">
    <source>
        <dbReference type="Proteomes" id="UP000231644"/>
    </source>
</evidence>
<dbReference type="InterPro" id="IPR006119">
    <property type="entry name" value="Resolv_N"/>
</dbReference>
<dbReference type="InterPro" id="IPR011109">
    <property type="entry name" value="DNA_bind_recombinase_dom"/>
</dbReference>
<dbReference type="EMBL" id="FOLX01000001">
    <property type="protein sequence ID" value="SFC51904.1"/>
    <property type="molecule type" value="Genomic_DNA"/>
</dbReference>
<dbReference type="CDD" id="cd00338">
    <property type="entry name" value="Ser_Recombinase"/>
    <property type="match status" value="1"/>
</dbReference>
<dbReference type="Gene3D" id="3.90.1750.20">
    <property type="entry name" value="Putative Large Serine Recombinase, Chain B, Domain 2"/>
    <property type="match status" value="1"/>
</dbReference>
<dbReference type="Pfam" id="PF13408">
    <property type="entry name" value="Zn_ribbon_recom"/>
    <property type="match status" value="1"/>
</dbReference>
<name>A0A1I1JTK8_9RHOB</name>
<dbReference type="GO" id="GO:0003677">
    <property type="term" value="F:DNA binding"/>
    <property type="evidence" value="ECO:0007669"/>
    <property type="project" value="InterPro"/>
</dbReference>
<dbReference type="InterPro" id="IPR036162">
    <property type="entry name" value="Resolvase-like_N_sf"/>
</dbReference>
<dbReference type="Proteomes" id="UP000231644">
    <property type="component" value="Unassembled WGS sequence"/>
</dbReference>
<evidence type="ECO:0000259" key="1">
    <source>
        <dbReference type="PROSITE" id="PS51736"/>
    </source>
</evidence>
<reference evidence="3 4" key="1">
    <citation type="submission" date="2016-10" db="EMBL/GenBank/DDBJ databases">
        <authorList>
            <person name="de Groot N.N."/>
        </authorList>
    </citation>
    <scope>NUCLEOTIDE SEQUENCE [LARGE SCALE GENOMIC DNA]</scope>
    <source>
        <strain evidence="3 4">DSM 29619</strain>
    </source>
</reference>
<dbReference type="SMART" id="SM00857">
    <property type="entry name" value="Resolvase"/>
    <property type="match status" value="1"/>
</dbReference>
<dbReference type="PANTHER" id="PTHR30461">
    <property type="entry name" value="DNA-INVERTASE FROM LAMBDOID PROPHAGE"/>
    <property type="match status" value="1"/>
</dbReference>
<gene>
    <name evidence="3" type="ORF">SAMN05421762_1188</name>
</gene>
<dbReference type="SUPFAM" id="SSF53041">
    <property type="entry name" value="Resolvase-like"/>
    <property type="match status" value="1"/>
</dbReference>
<sequence length="526" mass="58512">MKRRVAIYARYSADLQKATSITDQVAMAQKYCDEQGYDVVEIFTDEEITGRHLRRPGFQELKKAVEERRIDLVVVEMLDRLSRRTADALHSWELLKFSGVDLFSIKEGQQDFLTVLLRGYGAQAFSESVGFHTRRGMQGALGRGRLHTSAFGYRVLSEKTEGLSREVDAEQAVVVLRIYEEAAAGKSALQIAHGLNADGIKAPRGGTWDASTIRGNRKRGEGILHNRLYIGEAQVCRTTQSYHPETGARRVDLSPNEMVSATFPELQIVPDKLWAAVQAKLKEDQVGRTENPVRSRRRKHLFSGLMVCGCCGAHYVKMSSTSFACNEGRKKACKNRTNISQKRLERRVFGRLRDAFRSPELFAAFEAALREERQKLASFDPATEIARLESLIRKEEAKQESIFRAIEEGAPFAAFRARSKAIDGELTALRARLEEASSRGRVAAHDLPDTATLFARAVDAMETLLGDPDLVHQAHTYLRNLITRIVLVPDPAAEHGVSIKLETDFAALLGGADTGHAHGLASCLMC</sequence>
<dbReference type="STRING" id="517719.SAMN05421762_1188"/>
<evidence type="ECO:0000313" key="3">
    <source>
        <dbReference type="EMBL" id="SFC51904.1"/>
    </source>
</evidence>
<organism evidence="3 4">
    <name type="scientific">Pseudooceanicola nitratireducens</name>
    <dbReference type="NCBI Taxonomy" id="517719"/>
    <lineage>
        <taxon>Bacteria</taxon>
        <taxon>Pseudomonadati</taxon>
        <taxon>Pseudomonadota</taxon>
        <taxon>Alphaproteobacteria</taxon>
        <taxon>Rhodobacterales</taxon>
        <taxon>Paracoccaceae</taxon>
        <taxon>Pseudooceanicola</taxon>
    </lineage>
</organism>
<evidence type="ECO:0000259" key="2">
    <source>
        <dbReference type="PROSITE" id="PS51737"/>
    </source>
</evidence>
<accession>A0A1I1JTK8</accession>
<dbReference type="PANTHER" id="PTHR30461:SF23">
    <property type="entry name" value="DNA RECOMBINASE-RELATED"/>
    <property type="match status" value="1"/>
</dbReference>
<dbReference type="Pfam" id="PF00239">
    <property type="entry name" value="Resolvase"/>
    <property type="match status" value="1"/>
</dbReference>
<keyword evidence="4" id="KW-1185">Reference proteome</keyword>
<dbReference type="PROSITE" id="PS51736">
    <property type="entry name" value="RECOMBINASES_3"/>
    <property type="match status" value="1"/>
</dbReference>
<proteinExistence type="predicted"/>
<dbReference type="InterPro" id="IPR050639">
    <property type="entry name" value="SSR_resolvase"/>
</dbReference>
<dbReference type="GO" id="GO:0000150">
    <property type="term" value="F:DNA strand exchange activity"/>
    <property type="evidence" value="ECO:0007669"/>
    <property type="project" value="InterPro"/>
</dbReference>